<dbReference type="Proteomes" id="UP000244248">
    <property type="component" value="Unassembled WGS sequence"/>
</dbReference>
<evidence type="ECO:0008006" key="4">
    <source>
        <dbReference type="Google" id="ProtNLM"/>
    </source>
</evidence>
<dbReference type="AlphaFoldDB" id="A0A2T5MHA0"/>
<evidence type="ECO:0000313" key="2">
    <source>
        <dbReference type="EMBL" id="PTU31937.1"/>
    </source>
</evidence>
<keyword evidence="1" id="KW-0732">Signal</keyword>
<feature type="signal peptide" evidence="1">
    <location>
        <begin position="1"/>
        <end position="24"/>
    </location>
</feature>
<dbReference type="EMBL" id="QANS01000002">
    <property type="protein sequence ID" value="PTU31937.1"/>
    <property type="molecule type" value="Genomic_DNA"/>
</dbReference>
<reference evidence="2 3" key="1">
    <citation type="submission" date="2018-04" db="EMBL/GenBank/DDBJ databases">
        <title>Novel species isolated from glacier.</title>
        <authorList>
            <person name="Liu Q."/>
            <person name="Xin Y.-H."/>
        </authorList>
    </citation>
    <scope>NUCLEOTIDE SEQUENCE [LARGE SCALE GENOMIC DNA]</scope>
    <source>
        <strain evidence="2 3">GT1R17</strain>
    </source>
</reference>
<evidence type="ECO:0000256" key="1">
    <source>
        <dbReference type="SAM" id="SignalP"/>
    </source>
</evidence>
<comment type="caution">
    <text evidence="2">The sequence shown here is derived from an EMBL/GenBank/DDBJ whole genome shotgun (WGS) entry which is preliminary data.</text>
</comment>
<sequence>MKKMNTAVMILAIGSSLAAGTSFASDSAVGQLLSANGGVLIQRPAKTDIASTGTIVGVGDTILTTDTGATQWLMSDTSVFSMAADSGLKINKYALPSSTNANGVASYTLLQGAVRTVTGKIGKNVAANAPRNVYSAATGRFHPENLIKVAAAPSGPYTLKTALAVITTQGADFTAAQSGTVIKVLVTAGSAAACNVAGCATANAGEGIVISCAGCKPAVASSISLGLDGLIASLAFTDGQSPEISNQPQATAVCRTVLGRIMGGANCQNADGGNPDNEPPVSPN</sequence>
<protein>
    <recommendedName>
        <fullName evidence="4">FecR protein domain-containing protein</fullName>
    </recommendedName>
</protein>
<name>A0A2T5MHA0_9GAMM</name>
<organism evidence="2 3">
    <name type="scientific">Stenotrophobium rhamnosiphilum</name>
    <dbReference type="NCBI Taxonomy" id="2029166"/>
    <lineage>
        <taxon>Bacteria</taxon>
        <taxon>Pseudomonadati</taxon>
        <taxon>Pseudomonadota</taxon>
        <taxon>Gammaproteobacteria</taxon>
        <taxon>Nevskiales</taxon>
        <taxon>Nevskiaceae</taxon>
        <taxon>Stenotrophobium</taxon>
    </lineage>
</organism>
<feature type="chain" id="PRO_5015530703" description="FecR protein domain-containing protein" evidence="1">
    <location>
        <begin position="25"/>
        <end position="284"/>
    </location>
</feature>
<gene>
    <name evidence="2" type="ORF">CJD38_04430</name>
</gene>
<dbReference type="RefSeq" id="WP_107939127.1">
    <property type="nucleotide sequence ID" value="NZ_QANS01000002.1"/>
</dbReference>
<dbReference type="OrthoDB" id="7028389at2"/>
<accession>A0A2T5MHA0</accession>
<evidence type="ECO:0000313" key="3">
    <source>
        <dbReference type="Proteomes" id="UP000244248"/>
    </source>
</evidence>
<keyword evidence="3" id="KW-1185">Reference proteome</keyword>
<proteinExistence type="predicted"/>